<dbReference type="GO" id="GO:0000287">
    <property type="term" value="F:magnesium ion binding"/>
    <property type="evidence" value="ECO:0007669"/>
    <property type="project" value="TreeGrafter"/>
</dbReference>
<sequence>MASLSLTLSSPCLNKISSNGLQFSTKFALPKMCGRIRLNKPIIITNAVLSATQDIADNHNLALWDDHFIFNFSFTQLHQATSHVEQAETLVKEIKDMFNAIPIYSSSANDLFQSLSMVDNLQCLGIDRHFQEEIKAVLDYVYRHWDERGIGYYREFPNSNLNRTALGFRIFRLNGYDVSSDVLKRFKEENGEFLGSSCQSEGDIKCILNLFRASLVAFPGEKVM</sequence>
<comment type="cofactor">
    <cofactor evidence="1">
        <name>Mg(2+)</name>
        <dbReference type="ChEBI" id="CHEBI:18420"/>
    </cofactor>
</comment>
<dbReference type="EMBL" id="JAHRHJ020000008">
    <property type="protein sequence ID" value="KAH9306198.1"/>
    <property type="molecule type" value="Genomic_DNA"/>
</dbReference>
<name>A0AA38KFN8_TAXCH</name>
<evidence type="ECO:0000313" key="4">
    <source>
        <dbReference type="EMBL" id="KAH9306198.1"/>
    </source>
</evidence>
<dbReference type="InterPro" id="IPR050148">
    <property type="entry name" value="Terpene_synthase-like"/>
</dbReference>
<accession>A0AA38KFN8</accession>
<dbReference type="AlphaFoldDB" id="A0AA38KFN8"/>
<comment type="caution">
    <text evidence="4">The sequence shown here is derived from an EMBL/GenBank/DDBJ whole genome shotgun (WGS) entry which is preliminary data.</text>
</comment>
<dbReference type="Proteomes" id="UP000824469">
    <property type="component" value="Unassembled WGS sequence"/>
</dbReference>
<gene>
    <name evidence="4" type="ORF">KI387_010602</name>
</gene>
<proteinExistence type="predicted"/>
<feature type="domain" description="Terpene synthase N-terminal" evidence="3">
    <location>
        <begin position="63"/>
        <end position="224"/>
    </location>
</feature>
<organism evidence="4 5">
    <name type="scientific">Taxus chinensis</name>
    <name type="common">Chinese yew</name>
    <name type="synonym">Taxus wallichiana var. chinensis</name>
    <dbReference type="NCBI Taxonomy" id="29808"/>
    <lineage>
        <taxon>Eukaryota</taxon>
        <taxon>Viridiplantae</taxon>
        <taxon>Streptophyta</taxon>
        <taxon>Embryophyta</taxon>
        <taxon>Tracheophyta</taxon>
        <taxon>Spermatophyta</taxon>
        <taxon>Pinopsida</taxon>
        <taxon>Pinidae</taxon>
        <taxon>Conifers II</taxon>
        <taxon>Cupressales</taxon>
        <taxon>Taxaceae</taxon>
        <taxon>Taxus</taxon>
    </lineage>
</organism>
<dbReference type="SUPFAM" id="SSF48239">
    <property type="entry name" value="Terpenoid cyclases/Protein prenyltransferases"/>
    <property type="match status" value="1"/>
</dbReference>
<dbReference type="Gene3D" id="1.50.10.130">
    <property type="entry name" value="Terpene synthase, N-terminal domain"/>
    <property type="match status" value="1"/>
</dbReference>
<evidence type="ECO:0000256" key="2">
    <source>
        <dbReference type="ARBA" id="ARBA00022842"/>
    </source>
</evidence>
<evidence type="ECO:0000256" key="1">
    <source>
        <dbReference type="ARBA" id="ARBA00001946"/>
    </source>
</evidence>
<protein>
    <recommendedName>
        <fullName evidence="3">Terpene synthase N-terminal domain-containing protein</fullName>
    </recommendedName>
</protein>
<dbReference type="InterPro" id="IPR001906">
    <property type="entry name" value="Terpene_synth_N"/>
</dbReference>
<dbReference type="InterPro" id="IPR036965">
    <property type="entry name" value="Terpene_synth_N_sf"/>
</dbReference>
<evidence type="ECO:0000313" key="5">
    <source>
        <dbReference type="Proteomes" id="UP000824469"/>
    </source>
</evidence>
<evidence type="ECO:0000259" key="3">
    <source>
        <dbReference type="Pfam" id="PF01397"/>
    </source>
</evidence>
<reference evidence="4 5" key="1">
    <citation type="journal article" date="2021" name="Nat. Plants">
        <title>The Taxus genome provides insights into paclitaxel biosynthesis.</title>
        <authorList>
            <person name="Xiong X."/>
            <person name="Gou J."/>
            <person name="Liao Q."/>
            <person name="Li Y."/>
            <person name="Zhou Q."/>
            <person name="Bi G."/>
            <person name="Li C."/>
            <person name="Du R."/>
            <person name="Wang X."/>
            <person name="Sun T."/>
            <person name="Guo L."/>
            <person name="Liang H."/>
            <person name="Lu P."/>
            <person name="Wu Y."/>
            <person name="Zhang Z."/>
            <person name="Ro D.K."/>
            <person name="Shang Y."/>
            <person name="Huang S."/>
            <person name="Yan J."/>
        </authorList>
    </citation>
    <scope>NUCLEOTIDE SEQUENCE [LARGE SCALE GENOMIC DNA]</scope>
    <source>
        <strain evidence="4">Ta-2019</strain>
    </source>
</reference>
<keyword evidence="2" id="KW-0460">Magnesium</keyword>
<dbReference type="Pfam" id="PF01397">
    <property type="entry name" value="Terpene_synth"/>
    <property type="match status" value="1"/>
</dbReference>
<dbReference type="PANTHER" id="PTHR31739:SF25">
    <property type="entry name" value="(E,E)-GERANYLLINALOOL SYNTHASE"/>
    <property type="match status" value="1"/>
</dbReference>
<dbReference type="GO" id="GO:0016102">
    <property type="term" value="P:diterpenoid biosynthetic process"/>
    <property type="evidence" value="ECO:0007669"/>
    <property type="project" value="TreeGrafter"/>
</dbReference>
<dbReference type="PANTHER" id="PTHR31739">
    <property type="entry name" value="ENT-COPALYL DIPHOSPHATE SYNTHASE, CHLOROPLASTIC"/>
    <property type="match status" value="1"/>
</dbReference>
<dbReference type="GO" id="GO:0010333">
    <property type="term" value="F:terpene synthase activity"/>
    <property type="evidence" value="ECO:0007669"/>
    <property type="project" value="InterPro"/>
</dbReference>
<dbReference type="InterPro" id="IPR008930">
    <property type="entry name" value="Terpenoid_cyclase/PrenylTrfase"/>
</dbReference>
<keyword evidence="5" id="KW-1185">Reference proteome</keyword>